<accession>A0ACC2VP80</accession>
<evidence type="ECO:0000313" key="2">
    <source>
        <dbReference type="Proteomes" id="UP001241377"/>
    </source>
</evidence>
<evidence type="ECO:0000313" key="1">
    <source>
        <dbReference type="EMBL" id="KAJ9100814.1"/>
    </source>
</evidence>
<sequence>MKILSDEEKNEHWNVVLQEGAKGTLVGLGLSFGLVTLIKKKNPAAYSHFNASMKAALWAMPTISSAAFFADQGSVRYDEQKYRSDYYLKLEEEQESKWGKMTTGEKIATSLNQHKYKIIIGAWAGSLYGSWRIVDRDPYMSTAQKVVQARVYAQGITVVLLLSTIILSMYEADLKKKQPPPVPEWKRYLDEQAELQAHEKKPKTQEN</sequence>
<keyword evidence="2" id="KW-1185">Reference proteome</keyword>
<reference evidence="1" key="1">
    <citation type="submission" date="2023-04" db="EMBL/GenBank/DDBJ databases">
        <title>Draft Genome sequencing of Naganishia species isolated from polar environments using Oxford Nanopore Technology.</title>
        <authorList>
            <person name="Leo P."/>
            <person name="Venkateswaran K."/>
        </authorList>
    </citation>
    <scope>NUCLEOTIDE SEQUENCE</scope>
    <source>
        <strain evidence="1">MNA-CCFEE 5261</strain>
    </source>
</reference>
<comment type="caution">
    <text evidence="1">The sequence shown here is derived from an EMBL/GenBank/DDBJ whole genome shotgun (WGS) entry which is preliminary data.</text>
</comment>
<dbReference type="Proteomes" id="UP001241377">
    <property type="component" value="Unassembled WGS sequence"/>
</dbReference>
<protein>
    <submittedName>
        <fullName evidence="1">Uncharacterized protein</fullName>
    </submittedName>
</protein>
<name>A0ACC2VP80_9TREE</name>
<dbReference type="EMBL" id="JASBWR010000061">
    <property type="protein sequence ID" value="KAJ9100814.1"/>
    <property type="molecule type" value="Genomic_DNA"/>
</dbReference>
<organism evidence="1 2">
    <name type="scientific">Naganishia cerealis</name>
    <dbReference type="NCBI Taxonomy" id="610337"/>
    <lineage>
        <taxon>Eukaryota</taxon>
        <taxon>Fungi</taxon>
        <taxon>Dikarya</taxon>
        <taxon>Basidiomycota</taxon>
        <taxon>Agaricomycotina</taxon>
        <taxon>Tremellomycetes</taxon>
        <taxon>Filobasidiales</taxon>
        <taxon>Filobasidiaceae</taxon>
        <taxon>Naganishia</taxon>
    </lineage>
</organism>
<gene>
    <name evidence="1" type="ORF">QFC19_005417</name>
</gene>
<proteinExistence type="predicted"/>